<dbReference type="InterPro" id="IPR008523">
    <property type="entry name" value="DUF805"/>
</dbReference>
<keyword evidence="4" id="KW-1185">Reference proteome</keyword>
<feature type="transmembrane region" description="Helical" evidence="2">
    <location>
        <begin position="62"/>
        <end position="83"/>
    </location>
</feature>
<feature type="transmembrane region" description="Helical" evidence="2">
    <location>
        <begin position="137"/>
        <end position="158"/>
    </location>
</feature>
<feature type="compositionally biased region" description="Basic and acidic residues" evidence="1">
    <location>
        <begin position="166"/>
        <end position="177"/>
    </location>
</feature>
<keyword evidence="2" id="KW-0472">Membrane</keyword>
<gene>
    <name evidence="3" type="ORF">SAMN06295973_2989</name>
</gene>
<protein>
    <submittedName>
        <fullName evidence="3">Uncharacterized membrane protein YhaH, DUF805 family</fullName>
    </submittedName>
</protein>
<dbReference type="PANTHER" id="PTHR34980">
    <property type="entry name" value="INNER MEMBRANE PROTEIN-RELATED-RELATED"/>
    <property type="match status" value="1"/>
</dbReference>
<evidence type="ECO:0000313" key="4">
    <source>
        <dbReference type="Proteomes" id="UP000190827"/>
    </source>
</evidence>
<comment type="caution">
    <text evidence="3">The sequence shown here is derived from an EMBL/GenBank/DDBJ whole genome shotgun (WGS) entry which is preliminary data.</text>
</comment>
<dbReference type="RefSeq" id="WP_079706699.1">
    <property type="nucleotide sequence ID" value="NZ_FUZO01000002.1"/>
</dbReference>
<dbReference type="Proteomes" id="UP000190827">
    <property type="component" value="Unassembled WGS sequence"/>
</dbReference>
<dbReference type="Pfam" id="PF05656">
    <property type="entry name" value="DUF805"/>
    <property type="match status" value="1"/>
</dbReference>
<name>A0ABY1LNY6_9MICO</name>
<organism evidence="3 4">
    <name type="scientific">Plantibacter cousiniae</name>
    <name type="common">nom. nud.</name>
    <dbReference type="NCBI Taxonomy" id="199709"/>
    <lineage>
        <taxon>Bacteria</taxon>
        <taxon>Bacillati</taxon>
        <taxon>Actinomycetota</taxon>
        <taxon>Actinomycetes</taxon>
        <taxon>Micrococcales</taxon>
        <taxon>Microbacteriaceae</taxon>
        <taxon>Plantibacter</taxon>
    </lineage>
</organism>
<feature type="compositionally biased region" description="Basic and acidic residues" evidence="1">
    <location>
        <begin position="15"/>
        <end position="30"/>
    </location>
</feature>
<accession>A0ABY1LNY6</accession>
<reference evidence="3 4" key="1">
    <citation type="submission" date="2017-02" db="EMBL/GenBank/DDBJ databases">
        <authorList>
            <person name="Varghese N."/>
            <person name="Submissions S."/>
        </authorList>
    </citation>
    <scope>NUCLEOTIDE SEQUENCE [LARGE SCALE GENOMIC DNA]</scope>
    <source>
        <strain evidence="3 4">VKM Ac-1787</strain>
    </source>
</reference>
<feature type="transmembrane region" description="Helical" evidence="2">
    <location>
        <begin position="103"/>
        <end position="125"/>
    </location>
</feature>
<evidence type="ECO:0000256" key="1">
    <source>
        <dbReference type="SAM" id="MobiDB-lite"/>
    </source>
</evidence>
<dbReference type="PANTHER" id="PTHR34980:SF2">
    <property type="entry name" value="INNER MEMBRANE PROTEIN YHAH-RELATED"/>
    <property type="match status" value="1"/>
</dbReference>
<feature type="region of interest" description="Disordered" evidence="1">
    <location>
        <begin position="1"/>
        <end position="33"/>
    </location>
</feature>
<keyword evidence="2" id="KW-0812">Transmembrane</keyword>
<evidence type="ECO:0000313" key="3">
    <source>
        <dbReference type="EMBL" id="SKC69710.1"/>
    </source>
</evidence>
<evidence type="ECO:0000256" key="2">
    <source>
        <dbReference type="SAM" id="Phobius"/>
    </source>
</evidence>
<sequence>MSSADEHAVTANAAETDRKDDRRIPARFADDSPLPGAGPIQAFLRFWKRYPIFTGRASRSEFWWWVVVHAVIVTALLVIGRGVDVATGVTAGFWEGQVTEGPAWGVQSILSGIWGLATIIPGLSLNARRMHDTDHSGWWQLINLVPIFGWFFFIWLAAQPSDRGGARYDTGPHREGAQIKPGDAPQ</sequence>
<keyword evidence="2" id="KW-1133">Transmembrane helix</keyword>
<proteinExistence type="predicted"/>
<dbReference type="EMBL" id="FUZO01000002">
    <property type="protein sequence ID" value="SKC69710.1"/>
    <property type="molecule type" value="Genomic_DNA"/>
</dbReference>
<feature type="region of interest" description="Disordered" evidence="1">
    <location>
        <begin position="166"/>
        <end position="186"/>
    </location>
</feature>